<proteinExistence type="predicted"/>
<feature type="domain" description="Alpha-glutamyl/putrescinyl thymine pyrophosphorylase clade 3" evidence="1">
    <location>
        <begin position="34"/>
        <end position="312"/>
    </location>
</feature>
<keyword evidence="3" id="KW-1185">Reference proteome</keyword>
<protein>
    <recommendedName>
        <fullName evidence="1">Alpha-glutamyl/putrescinyl thymine pyrophosphorylase clade 3 domain-containing protein</fullName>
    </recommendedName>
</protein>
<name>A0A2R8APX7_9RHOB</name>
<dbReference type="AlphaFoldDB" id="A0A2R8APX7"/>
<evidence type="ECO:0000313" key="3">
    <source>
        <dbReference type="Proteomes" id="UP000244904"/>
    </source>
</evidence>
<evidence type="ECO:0000313" key="2">
    <source>
        <dbReference type="EMBL" id="SPF78138.1"/>
    </source>
</evidence>
<organism evidence="2 3">
    <name type="scientific">Pseudoprimorskyibacter insulae</name>
    <dbReference type="NCBI Taxonomy" id="1695997"/>
    <lineage>
        <taxon>Bacteria</taxon>
        <taxon>Pseudomonadati</taxon>
        <taxon>Pseudomonadota</taxon>
        <taxon>Alphaproteobacteria</taxon>
        <taxon>Rhodobacterales</taxon>
        <taxon>Paracoccaceae</taxon>
        <taxon>Pseudoprimorskyibacter</taxon>
    </lineage>
</organism>
<gene>
    <name evidence="2" type="ORF">PRI8871_00731</name>
</gene>
<evidence type="ECO:0000259" key="1">
    <source>
        <dbReference type="Pfam" id="PF18746"/>
    </source>
</evidence>
<reference evidence="3" key="1">
    <citation type="submission" date="2018-03" db="EMBL/GenBank/DDBJ databases">
        <authorList>
            <person name="Rodrigo-Torres L."/>
            <person name="Arahal R. D."/>
            <person name="Lucena T."/>
        </authorList>
    </citation>
    <scope>NUCLEOTIDE SEQUENCE [LARGE SCALE GENOMIC DNA]</scope>
    <source>
        <strain evidence="3">CECT 8871</strain>
    </source>
</reference>
<accession>A0A2R8APX7</accession>
<dbReference type="Proteomes" id="UP000244904">
    <property type="component" value="Unassembled WGS sequence"/>
</dbReference>
<dbReference type="EMBL" id="OMOJ01000001">
    <property type="protein sequence ID" value="SPF78138.1"/>
    <property type="molecule type" value="Genomic_DNA"/>
</dbReference>
<dbReference type="InterPro" id="IPR041271">
    <property type="entry name" value="AGPT-Pplase3"/>
</dbReference>
<dbReference type="RefSeq" id="WP_108884809.1">
    <property type="nucleotide sequence ID" value="NZ_OMOJ01000001.1"/>
</dbReference>
<dbReference type="OrthoDB" id="965955at2"/>
<dbReference type="Pfam" id="PF18746">
    <property type="entry name" value="aGPT-Pplase3"/>
    <property type="match status" value="1"/>
</dbReference>
<sequence>MNGIHKDRLNEFIGKIEQLDAQLGPLPGIATAQRRQCWAQQIVSSLRRISYTDTLLMRSVNAARRDPHSGIFDPVRGALHFQRSGQLDEAVWLTFVLTHFGKHAVDEWKLAANVYGSFGVGPVWTFAQYAAAPAGFENMLAANSGRLADASISGSFSNHRKFQSKKPQAIAKTFRTYYEWQTEFGGFRDRMIATHASVGQEPQAAFDALYKSMKGVFGFGGGRLGRFDFLTMLGKLQLAPITPGSVYLDKATGPLAGARLLFFGDRDHHITGRALEPRVDALDGVLGVGKQVIEDSLCNWQKSPDVYEYFRG</sequence>